<dbReference type="Pfam" id="PF13365">
    <property type="entry name" value="Trypsin_2"/>
    <property type="match status" value="1"/>
</dbReference>
<dbReference type="SMART" id="SM00228">
    <property type="entry name" value="PDZ"/>
    <property type="match status" value="1"/>
</dbReference>
<evidence type="ECO:0000259" key="5">
    <source>
        <dbReference type="PROSITE" id="PS50106"/>
    </source>
</evidence>
<dbReference type="InterPro" id="IPR036034">
    <property type="entry name" value="PDZ_sf"/>
</dbReference>
<dbReference type="InterPro" id="IPR009003">
    <property type="entry name" value="Peptidase_S1_PA"/>
</dbReference>
<name>A0A1H5WP04_9CLOT</name>
<accession>A0A1H5WP04</accession>
<dbReference type="AlphaFoldDB" id="A0A1H5WP04"/>
<dbReference type="InterPro" id="IPR001478">
    <property type="entry name" value="PDZ"/>
</dbReference>
<dbReference type="RefSeq" id="WP_103896462.1">
    <property type="nucleotide sequence ID" value="NZ_FNUK01000021.1"/>
</dbReference>
<keyword evidence="4" id="KW-1133">Transmembrane helix</keyword>
<keyword evidence="3" id="KW-0378">Hydrolase</keyword>
<keyword evidence="4" id="KW-0812">Transmembrane</keyword>
<feature type="domain" description="PDZ" evidence="5">
    <location>
        <begin position="240"/>
        <end position="327"/>
    </location>
</feature>
<evidence type="ECO:0000256" key="2">
    <source>
        <dbReference type="ARBA" id="ARBA00022670"/>
    </source>
</evidence>
<keyword evidence="2 6" id="KW-0645">Protease</keyword>
<evidence type="ECO:0000313" key="6">
    <source>
        <dbReference type="EMBL" id="SEG01013.1"/>
    </source>
</evidence>
<dbReference type="InterPro" id="IPR001940">
    <property type="entry name" value="Peptidase_S1C"/>
</dbReference>
<comment type="similarity">
    <text evidence="1">Belongs to the peptidase S1C family.</text>
</comment>
<dbReference type="Gene3D" id="2.40.10.120">
    <property type="match status" value="1"/>
</dbReference>
<evidence type="ECO:0000256" key="1">
    <source>
        <dbReference type="ARBA" id="ARBA00010541"/>
    </source>
</evidence>
<proteinExistence type="inferred from homology"/>
<dbReference type="PANTHER" id="PTHR22939">
    <property type="entry name" value="SERINE PROTEASE FAMILY S1C HTRA-RELATED"/>
    <property type="match status" value="1"/>
</dbReference>
<dbReference type="Gene3D" id="2.30.42.10">
    <property type="match status" value="1"/>
</dbReference>
<evidence type="ECO:0000256" key="4">
    <source>
        <dbReference type="SAM" id="Phobius"/>
    </source>
</evidence>
<dbReference type="Proteomes" id="UP000242850">
    <property type="component" value="Unassembled WGS sequence"/>
</dbReference>
<dbReference type="GO" id="GO:0004252">
    <property type="term" value="F:serine-type endopeptidase activity"/>
    <property type="evidence" value="ECO:0007669"/>
    <property type="project" value="InterPro"/>
</dbReference>
<dbReference type="SUPFAM" id="SSF50156">
    <property type="entry name" value="PDZ domain-like"/>
    <property type="match status" value="1"/>
</dbReference>
<dbReference type="PROSITE" id="PS50106">
    <property type="entry name" value="PDZ"/>
    <property type="match status" value="1"/>
</dbReference>
<organism evidence="6 7">
    <name type="scientific">Caloramator fervidus</name>
    <dbReference type="NCBI Taxonomy" id="29344"/>
    <lineage>
        <taxon>Bacteria</taxon>
        <taxon>Bacillati</taxon>
        <taxon>Bacillota</taxon>
        <taxon>Clostridia</taxon>
        <taxon>Eubacteriales</taxon>
        <taxon>Clostridiaceae</taxon>
        <taxon>Caloramator</taxon>
    </lineage>
</organism>
<reference evidence="7" key="1">
    <citation type="submission" date="2016-10" db="EMBL/GenBank/DDBJ databases">
        <authorList>
            <person name="Varghese N."/>
            <person name="Submissions S."/>
        </authorList>
    </citation>
    <scope>NUCLEOTIDE SEQUENCE [LARGE SCALE GENOMIC DNA]</scope>
    <source>
        <strain evidence="7">DSM 5463</strain>
    </source>
</reference>
<gene>
    <name evidence="6" type="ORF">SAMN05660865_01528</name>
</gene>
<protein>
    <submittedName>
        <fullName evidence="6">Serine protease, S1-C subfamily, contains C-terminal PDZ domain</fullName>
    </submittedName>
</protein>
<keyword evidence="4" id="KW-0472">Membrane</keyword>
<feature type="transmembrane region" description="Helical" evidence="4">
    <location>
        <begin position="12"/>
        <end position="34"/>
    </location>
</feature>
<dbReference type="OrthoDB" id="9758917at2"/>
<dbReference type="SUPFAM" id="SSF50494">
    <property type="entry name" value="Trypsin-like serine proteases"/>
    <property type="match status" value="1"/>
</dbReference>
<sequence length="351" mass="38495">MEERRPSLFSYFIVSVLGALIGAFLIILFFPAAIQGKEENKIEKRIVIEKTTDFSYAANKVLPSVVSISSKNQAASGFIIDKKGYIATNSHVLGNNIIVSLSDGREFPAKVVFEDKVLDIAIIKIDAQDLKEVTLGDSNLINIGECVLAIGNPLNLKYQRTVTAGIISGKDITIEIEKGKFMEDLIQTDAAINKGNSGGPLINLQGEVIGINSVKATEYEGIGFAIPINIIKPVLKSLREKGEFKTPTLGLKVFDVETAKHYNYNINEGIYIYEVIKDGPADKVGIKEGDLILAIDEVYVNRVVDLKRELYLKDIGSTVKLKIKTPLGDIKDIEVTLDDAENLSVDVVKKH</sequence>
<dbReference type="PANTHER" id="PTHR22939:SF129">
    <property type="entry name" value="SERINE PROTEASE HTRA2, MITOCHONDRIAL"/>
    <property type="match status" value="1"/>
</dbReference>
<keyword evidence="7" id="KW-1185">Reference proteome</keyword>
<evidence type="ECO:0000313" key="7">
    <source>
        <dbReference type="Proteomes" id="UP000242850"/>
    </source>
</evidence>
<dbReference type="EMBL" id="FNUK01000021">
    <property type="protein sequence ID" value="SEG01013.1"/>
    <property type="molecule type" value="Genomic_DNA"/>
</dbReference>
<dbReference type="Pfam" id="PF13180">
    <property type="entry name" value="PDZ_2"/>
    <property type="match status" value="1"/>
</dbReference>
<dbReference type="PRINTS" id="PR00834">
    <property type="entry name" value="PROTEASES2C"/>
</dbReference>
<evidence type="ECO:0000256" key="3">
    <source>
        <dbReference type="ARBA" id="ARBA00022801"/>
    </source>
</evidence>
<dbReference type="GO" id="GO:0006508">
    <property type="term" value="P:proteolysis"/>
    <property type="evidence" value="ECO:0007669"/>
    <property type="project" value="UniProtKB-KW"/>
</dbReference>